<evidence type="ECO:0000256" key="3">
    <source>
        <dbReference type="ARBA" id="ARBA00022729"/>
    </source>
</evidence>
<dbReference type="KEGG" id="auh:AWM75_07705"/>
<dbReference type="InterPro" id="IPR006129">
    <property type="entry name" value="AdhesinB"/>
</dbReference>
<dbReference type="GO" id="GO:0046872">
    <property type="term" value="F:metal ion binding"/>
    <property type="evidence" value="ECO:0007669"/>
    <property type="project" value="InterPro"/>
</dbReference>
<keyword evidence="3" id="KW-0732">Signal</keyword>
<comment type="similarity">
    <text evidence="1 4">Belongs to the bacterial solute-binding protein 9 family.</text>
</comment>
<evidence type="ECO:0000313" key="5">
    <source>
        <dbReference type="EMBL" id="AMB99857.1"/>
    </source>
</evidence>
<reference evidence="6" key="2">
    <citation type="submission" date="2016-01" db="EMBL/GenBank/DDBJ databases">
        <title>Six Aerococcus type strain genome sequencing and assembly using PacBio and Illumina Hiseq.</title>
        <authorList>
            <person name="Carkaci D."/>
            <person name="Dargis R."/>
            <person name="Nielsen X.C."/>
            <person name="Skovgaard O."/>
            <person name="Fuursted K."/>
            <person name="Christensen J.J."/>
        </authorList>
    </citation>
    <scope>NUCLEOTIDE SEQUENCE [LARGE SCALE GENOMIC DNA]</scope>
    <source>
        <strain evidence="6">CCUG42038B</strain>
    </source>
</reference>
<organism evidence="5 6">
    <name type="scientific">Aerococcus urinaehominis</name>
    <dbReference type="NCBI Taxonomy" id="128944"/>
    <lineage>
        <taxon>Bacteria</taxon>
        <taxon>Bacillati</taxon>
        <taxon>Bacillota</taxon>
        <taxon>Bacilli</taxon>
        <taxon>Lactobacillales</taxon>
        <taxon>Aerococcaceae</taxon>
        <taxon>Aerococcus</taxon>
    </lineage>
</organism>
<dbReference type="PROSITE" id="PS51257">
    <property type="entry name" value="PROKAR_LIPOPROTEIN"/>
    <property type="match status" value="1"/>
</dbReference>
<dbReference type="PANTHER" id="PTHR42953:SF3">
    <property type="entry name" value="HIGH-AFFINITY ZINC UPTAKE SYSTEM PROTEIN ZNUA"/>
    <property type="match status" value="1"/>
</dbReference>
<dbReference type="GO" id="GO:0007155">
    <property type="term" value="P:cell adhesion"/>
    <property type="evidence" value="ECO:0007669"/>
    <property type="project" value="InterPro"/>
</dbReference>
<dbReference type="InterPro" id="IPR050492">
    <property type="entry name" value="Bact_metal-bind_prot9"/>
</dbReference>
<proteinExistence type="inferred from homology"/>
<dbReference type="PRINTS" id="PR00691">
    <property type="entry name" value="ADHESINB"/>
</dbReference>
<dbReference type="SUPFAM" id="SSF53807">
    <property type="entry name" value="Helical backbone' metal receptor"/>
    <property type="match status" value="1"/>
</dbReference>
<keyword evidence="6" id="KW-1185">Reference proteome</keyword>
<dbReference type="AlphaFoldDB" id="A0A0X8FM49"/>
<accession>A0A0X8FM49</accession>
<reference evidence="5 6" key="1">
    <citation type="journal article" date="2016" name="Genome Announc.">
        <title>Complete Genome Sequences of Aerococcus christensenii CCUG 28831T, Aerococcus sanguinicola CCUG 43001T, Aerococcus urinae CCUG 36881T, Aerococcus urinaeequi CCUG 28094T, Aerococcus urinaehominis CCUG 42038 BT, and Aerococcus viridans CCUG 4311T.</title>
        <authorList>
            <person name="Carkaci D."/>
            <person name="Dargis R."/>
            <person name="Nielsen X.C."/>
            <person name="Skovgaard O."/>
            <person name="Fuursted K."/>
            <person name="Christensen J.J."/>
        </authorList>
    </citation>
    <scope>NUCLEOTIDE SEQUENCE [LARGE SCALE GENOMIC DNA]</scope>
    <source>
        <strain evidence="5 6">CCUG42038B</strain>
    </source>
</reference>
<protein>
    <submittedName>
        <fullName evidence="5">Adhesion protein</fullName>
    </submittedName>
</protein>
<dbReference type="PANTHER" id="PTHR42953">
    <property type="entry name" value="HIGH-AFFINITY ZINC UPTAKE SYSTEM PROTEIN ZNUA-RELATED"/>
    <property type="match status" value="1"/>
</dbReference>
<dbReference type="InterPro" id="IPR006127">
    <property type="entry name" value="ZnuA-like"/>
</dbReference>
<dbReference type="PRINTS" id="PR00690">
    <property type="entry name" value="ADHESNFAMILY"/>
</dbReference>
<dbReference type="EMBL" id="CP014163">
    <property type="protein sequence ID" value="AMB99857.1"/>
    <property type="molecule type" value="Genomic_DNA"/>
</dbReference>
<keyword evidence="2 4" id="KW-0813">Transport</keyword>
<dbReference type="GO" id="GO:0030001">
    <property type="term" value="P:metal ion transport"/>
    <property type="evidence" value="ECO:0007669"/>
    <property type="project" value="InterPro"/>
</dbReference>
<dbReference type="Proteomes" id="UP000062260">
    <property type="component" value="Chromosome"/>
</dbReference>
<sequence>MKKITKILLALASLALVLAGCGSKGGDQKAEGQGMQIVTSFYPVYQITKAVAGDLNTVQMIQSSQGIHDFEPSASDMAAIEDSDVFVYHSRTLEGWAKNIGQDGKPTTIEASEGVELKKVAGLEDMQVSQGMDEKSLYDPHSWLDPVLAGQEALYIADRLSEIDPDNKETYQANAQAFKDRADKLVADYQDKFASLDNKTFVTQHTAFAYLADRFGLKQLGIAGVESNTEPTAQQLTEIQDFVKANNVKTIFVEPNTSQKIAQVVAEATGAKIETLDPLEADPKTDDSFLDLMEKNLETLYQALKNN</sequence>
<dbReference type="Pfam" id="PF01297">
    <property type="entry name" value="ZnuA"/>
    <property type="match status" value="1"/>
</dbReference>
<dbReference type="STRING" id="128944.AWM75_07705"/>
<evidence type="ECO:0000256" key="1">
    <source>
        <dbReference type="ARBA" id="ARBA00011028"/>
    </source>
</evidence>
<dbReference type="InterPro" id="IPR006128">
    <property type="entry name" value="Lipoprotein_PsaA-like"/>
</dbReference>
<dbReference type="RefSeq" id="WP_067980449.1">
    <property type="nucleotide sequence ID" value="NZ_CP014163.1"/>
</dbReference>
<evidence type="ECO:0000256" key="4">
    <source>
        <dbReference type="RuleBase" id="RU003512"/>
    </source>
</evidence>
<evidence type="ECO:0000313" key="6">
    <source>
        <dbReference type="Proteomes" id="UP000062260"/>
    </source>
</evidence>
<evidence type="ECO:0000256" key="2">
    <source>
        <dbReference type="ARBA" id="ARBA00022448"/>
    </source>
</evidence>
<name>A0A0X8FM49_9LACT</name>
<dbReference type="OrthoDB" id="9810636at2"/>
<gene>
    <name evidence="5" type="ORF">AWM75_07705</name>
</gene>
<dbReference type="Gene3D" id="3.40.50.1980">
    <property type="entry name" value="Nitrogenase molybdenum iron protein domain"/>
    <property type="match status" value="2"/>
</dbReference>